<keyword evidence="5" id="KW-0812">Transmembrane</keyword>
<organism evidence="9 10">
    <name type="scientific">Alterirhizorhabdus solaris</name>
    <dbReference type="NCBI Taxonomy" id="2529389"/>
    <lineage>
        <taxon>Bacteria</taxon>
        <taxon>Pseudomonadati</taxon>
        <taxon>Pseudomonadota</taxon>
        <taxon>Alphaproteobacteria</taxon>
        <taxon>Sphingomonadales</taxon>
        <taxon>Rhizorhabdaceae</taxon>
        <taxon>Alterirhizorhabdus</taxon>
    </lineage>
</organism>
<dbReference type="EMBL" id="VNIM01000065">
    <property type="protein sequence ID" value="TVV72439.1"/>
    <property type="molecule type" value="Genomic_DNA"/>
</dbReference>
<evidence type="ECO:0000256" key="2">
    <source>
        <dbReference type="ARBA" id="ARBA00007613"/>
    </source>
</evidence>
<dbReference type="InterPro" id="IPR051906">
    <property type="entry name" value="TolC-like"/>
</dbReference>
<evidence type="ECO:0000256" key="5">
    <source>
        <dbReference type="ARBA" id="ARBA00022692"/>
    </source>
</evidence>
<dbReference type="OrthoDB" id="9814637at2"/>
<evidence type="ECO:0000256" key="4">
    <source>
        <dbReference type="ARBA" id="ARBA00022452"/>
    </source>
</evidence>
<dbReference type="GO" id="GO:0015288">
    <property type="term" value="F:porin activity"/>
    <property type="evidence" value="ECO:0007669"/>
    <property type="project" value="TreeGrafter"/>
</dbReference>
<keyword evidence="4" id="KW-1134">Transmembrane beta strand</keyword>
<dbReference type="RefSeq" id="WP_145153492.1">
    <property type="nucleotide sequence ID" value="NZ_VNIM01000065.1"/>
</dbReference>
<dbReference type="AlphaFoldDB" id="A0A558QZA2"/>
<dbReference type="InterPro" id="IPR003423">
    <property type="entry name" value="OMP_efflux"/>
</dbReference>
<dbReference type="Gene3D" id="1.20.1600.10">
    <property type="entry name" value="Outer membrane efflux proteins (OEP)"/>
    <property type="match status" value="1"/>
</dbReference>
<keyword evidence="8" id="KW-0732">Signal</keyword>
<comment type="subcellular location">
    <subcellularLocation>
        <location evidence="1">Cell outer membrane</location>
    </subcellularLocation>
</comment>
<dbReference type="SUPFAM" id="SSF56954">
    <property type="entry name" value="Outer membrane efflux proteins (OEP)"/>
    <property type="match status" value="1"/>
</dbReference>
<protein>
    <submittedName>
        <fullName evidence="9">Agglutination protein</fullName>
    </submittedName>
</protein>
<reference evidence="9 10" key="1">
    <citation type="submission" date="2019-07" db="EMBL/GenBank/DDBJ databases">
        <title>Sphingomonas solaris sp. nov., isolated from a solar panel from Boston, Massachusetts.</title>
        <authorList>
            <person name="Tanner K."/>
            <person name="Pascual J."/>
            <person name="Mancuso C."/>
            <person name="Pereto J."/>
            <person name="Khalil A."/>
            <person name="Vilanova C."/>
        </authorList>
    </citation>
    <scope>NUCLEOTIDE SEQUENCE [LARGE SCALE GENOMIC DNA]</scope>
    <source>
        <strain evidence="9 10">R4DWN</strain>
    </source>
</reference>
<comment type="caution">
    <text evidence="9">The sequence shown here is derived from an EMBL/GenBank/DDBJ whole genome shotgun (WGS) entry which is preliminary data.</text>
</comment>
<evidence type="ECO:0000256" key="3">
    <source>
        <dbReference type="ARBA" id="ARBA00022448"/>
    </source>
</evidence>
<keyword evidence="7" id="KW-0998">Cell outer membrane</keyword>
<keyword evidence="10" id="KW-1185">Reference proteome</keyword>
<evidence type="ECO:0000256" key="6">
    <source>
        <dbReference type="ARBA" id="ARBA00023136"/>
    </source>
</evidence>
<sequence>MFSSTGKARSLRAIALMLLGSAALAPAGATDLREAIAVAVQSNPQINQAVANKEAIEFEREQAQGLYRPRVSVEASAGARRTDTPTRRVLGSDDDVLAPVEGSLLVEQTLFDSGARRAELSRQAARTDGAANRVEERSQFIALEVARRYIDYLLQQRIVAAADDNITFHRKLTDDLREGVRSGSISIADQQQAEERLQASLARRTEAQEELTNAAISFRTLTGLPLDSATVPPALTAKLPATLEDAIAAARTNNPLVREAMADIDAAYAVRDAAKANLGPRVALEGRARYGQDVDGFRGHASDLYGRVVARWNLYTGGIDQANVQESTRRASETRFRLHEVTRQAEEDARTAWNRLRSQAGLVGDLDRQRAVADDLIVSYREQFNVGRRSLLDLLDSQNTRYNVVVQAETARLAELFAQYRVLASTNELLAAVDVAPQKAAIAGARARFDVKVTPAAEVMERRLPN</sequence>
<gene>
    <name evidence="9" type="ORF">FOY91_14630</name>
</gene>
<keyword evidence="3" id="KW-0813">Transport</keyword>
<dbReference type="Proteomes" id="UP000318681">
    <property type="component" value="Unassembled WGS sequence"/>
</dbReference>
<dbReference type="PANTHER" id="PTHR30026:SF22">
    <property type="entry name" value="OUTER MEMBRANE EFFLUX PROTEIN"/>
    <property type="match status" value="1"/>
</dbReference>
<dbReference type="Pfam" id="PF02321">
    <property type="entry name" value="OEP"/>
    <property type="match status" value="2"/>
</dbReference>
<proteinExistence type="inferred from homology"/>
<evidence type="ECO:0000256" key="1">
    <source>
        <dbReference type="ARBA" id="ARBA00004442"/>
    </source>
</evidence>
<dbReference type="GO" id="GO:1990281">
    <property type="term" value="C:efflux pump complex"/>
    <property type="evidence" value="ECO:0007669"/>
    <property type="project" value="TreeGrafter"/>
</dbReference>
<keyword evidence="6" id="KW-0472">Membrane</keyword>
<evidence type="ECO:0000313" key="10">
    <source>
        <dbReference type="Proteomes" id="UP000318681"/>
    </source>
</evidence>
<dbReference type="PANTHER" id="PTHR30026">
    <property type="entry name" value="OUTER MEMBRANE PROTEIN TOLC"/>
    <property type="match status" value="1"/>
</dbReference>
<feature type="signal peptide" evidence="8">
    <location>
        <begin position="1"/>
        <end position="25"/>
    </location>
</feature>
<dbReference type="GO" id="GO:0009279">
    <property type="term" value="C:cell outer membrane"/>
    <property type="evidence" value="ECO:0007669"/>
    <property type="project" value="UniProtKB-SubCell"/>
</dbReference>
<accession>A0A558QZA2</accession>
<evidence type="ECO:0000256" key="7">
    <source>
        <dbReference type="ARBA" id="ARBA00023237"/>
    </source>
</evidence>
<comment type="similarity">
    <text evidence="2">Belongs to the outer membrane factor (OMF) (TC 1.B.17) family.</text>
</comment>
<dbReference type="GO" id="GO:0015562">
    <property type="term" value="F:efflux transmembrane transporter activity"/>
    <property type="evidence" value="ECO:0007669"/>
    <property type="project" value="InterPro"/>
</dbReference>
<evidence type="ECO:0000313" key="9">
    <source>
        <dbReference type="EMBL" id="TVV72439.1"/>
    </source>
</evidence>
<name>A0A558QZA2_9SPHN</name>
<feature type="chain" id="PRO_5021939940" evidence="8">
    <location>
        <begin position="26"/>
        <end position="466"/>
    </location>
</feature>
<evidence type="ECO:0000256" key="8">
    <source>
        <dbReference type="SAM" id="SignalP"/>
    </source>
</evidence>